<dbReference type="KEGG" id="ole:K0B96_01035"/>
<dbReference type="AlphaFoldDB" id="A0A8F9TUC6"/>
<dbReference type="PROSITE" id="PS51257">
    <property type="entry name" value="PROKAR_LIPOPROTEIN"/>
    <property type="match status" value="1"/>
</dbReference>
<gene>
    <name evidence="3" type="ORF">K0B96_01035</name>
</gene>
<dbReference type="Pfam" id="PF13180">
    <property type="entry name" value="PDZ_2"/>
    <property type="match status" value="1"/>
</dbReference>
<evidence type="ECO:0000259" key="2">
    <source>
        <dbReference type="SMART" id="SM00228"/>
    </source>
</evidence>
<dbReference type="EMBL" id="CP080507">
    <property type="protein sequence ID" value="QYM79231.1"/>
    <property type="molecule type" value="Genomic_DNA"/>
</dbReference>
<reference evidence="3" key="1">
    <citation type="submission" date="2021-08" db="EMBL/GenBank/DDBJ databases">
        <title>Genome of a novel bacterium of the phylum Verrucomicrobia, Oleiharenicola sp. KSB-15.</title>
        <authorList>
            <person name="Chung J.-H."/>
            <person name="Ahn J.-H."/>
            <person name="Yoon Y."/>
            <person name="Kim D.-Y."/>
            <person name="An S.-H."/>
            <person name="Park I."/>
            <person name="Yeon J."/>
        </authorList>
    </citation>
    <scope>NUCLEOTIDE SEQUENCE</scope>
    <source>
        <strain evidence="3">KSB-15</strain>
    </source>
</reference>
<dbReference type="Gene3D" id="2.30.42.10">
    <property type="match status" value="1"/>
</dbReference>
<keyword evidence="1" id="KW-0732">Signal</keyword>
<dbReference type="SMART" id="SM00228">
    <property type="entry name" value="PDZ"/>
    <property type="match status" value="1"/>
</dbReference>
<feature type="signal peptide" evidence="1">
    <location>
        <begin position="1"/>
        <end position="22"/>
    </location>
</feature>
<feature type="domain" description="PDZ" evidence="2">
    <location>
        <begin position="145"/>
        <end position="224"/>
    </location>
</feature>
<organism evidence="3 4">
    <name type="scientific">Horticoccus luteus</name>
    <dbReference type="NCBI Taxonomy" id="2862869"/>
    <lineage>
        <taxon>Bacteria</taxon>
        <taxon>Pseudomonadati</taxon>
        <taxon>Verrucomicrobiota</taxon>
        <taxon>Opitutia</taxon>
        <taxon>Opitutales</taxon>
        <taxon>Opitutaceae</taxon>
        <taxon>Horticoccus</taxon>
    </lineage>
</organism>
<evidence type="ECO:0000313" key="3">
    <source>
        <dbReference type="EMBL" id="QYM79231.1"/>
    </source>
</evidence>
<protein>
    <submittedName>
        <fullName evidence="3">PDZ domain-containing protein</fullName>
    </submittedName>
</protein>
<dbReference type="InterPro" id="IPR001478">
    <property type="entry name" value="PDZ"/>
</dbReference>
<name>A0A8F9TUC6_9BACT</name>
<sequence>MICRRFGLLLLPLALFSGCQIAGELSPLFRPDPDLWQMRSVVRLAPAAAAVEVHTVPDLVPETNRYLRQGYFQVGSTRFFTAEVVPDSWLQTQARAAGADVVLANNEYMGEEHTMAVVAFTGVPIPIVRHKYRFSAAFLRKVDRLVLGVHVDDLSSDDRYNLQRTAGVKVVAVIDNTSAARAGLQPGDVLITAGDIHLVSAETLFEAEAQLAGQDVMLRLIREGEVLETNVRFEKL</sequence>
<evidence type="ECO:0000256" key="1">
    <source>
        <dbReference type="SAM" id="SignalP"/>
    </source>
</evidence>
<accession>A0A8F9TUC6</accession>
<proteinExistence type="predicted"/>
<keyword evidence="4" id="KW-1185">Reference proteome</keyword>
<feature type="chain" id="PRO_5034963039" evidence="1">
    <location>
        <begin position="23"/>
        <end position="236"/>
    </location>
</feature>
<evidence type="ECO:0000313" key="4">
    <source>
        <dbReference type="Proteomes" id="UP000825051"/>
    </source>
</evidence>
<dbReference type="SUPFAM" id="SSF50156">
    <property type="entry name" value="PDZ domain-like"/>
    <property type="match status" value="1"/>
</dbReference>
<dbReference type="InterPro" id="IPR036034">
    <property type="entry name" value="PDZ_sf"/>
</dbReference>
<dbReference type="Proteomes" id="UP000825051">
    <property type="component" value="Chromosome"/>
</dbReference>
<dbReference type="RefSeq" id="WP_220162835.1">
    <property type="nucleotide sequence ID" value="NZ_CP080507.1"/>
</dbReference>